<comment type="caution">
    <text evidence="3">The sequence shown here is derived from an EMBL/GenBank/DDBJ whole genome shotgun (WGS) entry which is preliminary data.</text>
</comment>
<evidence type="ECO:0000256" key="1">
    <source>
        <dbReference type="SAM" id="MobiDB-lite"/>
    </source>
</evidence>
<protein>
    <recommendedName>
        <fullName evidence="2">Protein kinase domain-containing protein</fullName>
    </recommendedName>
</protein>
<dbReference type="InterPro" id="IPR000719">
    <property type="entry name" value="Prot_kinase_dom"/>
</dbReference>
<dbReference type="Proteomes" id="UP001140011">
    <property type="component" value="Unassembled WGS sequence"/>
</dbReference>
<dbReference type="AlphaFoldDB" id="A0A9W8LAN6"/>
<dbReference type="EMBL" id="JANBUH010000325">
    <property type="protein sequence ID" value="KAJ2752066.1"/>
    <property type="molecule type" value="Genomic_DNA"/>
</dbReference>
<dbReference type="GO" id="GO:0004672">
    <property type="term" value="F:protein kinase activity"/>
    <property type="evidence" value="ECO:0007669"/>
    <property type="project" value="InterPro"/>
</dbReference>
<feature type="region of interest" description="Disordered" evidence="1">
    <location>
        <begin position="750"/>
        <end position="770"/>
    </location>
</feature>
<dbReference type="Gene3D" id="1.10.510.10">
    <property type="entry name" value="Transferase(Phosphotransferase) domain 1"/>
    <property type="match status" value="1"/>
</dbReference>
<sequence length="842" mass="93717">MTVTGPQHKSTPGHEFLPNEANENELELDDRRDLLTAKLEDLGTPLEFPELLDELDLESAYKDYEDTTGDMFDNIASDAPAIGSAPLSELSGNGAIAPVKTYVQRFMNVVRLMRGRATKVEALPKQYARTPYDNLSRLDSYIDGEPFSQPDVAFVFNGQGEVSFSDVYIALKAEEYANEPDAYCQHIGQLADYALALWKRQPTRTFVPVLFLHGHQLDLLVFTRRRYFWTDIGPVLFTDRCDRESLSGDIVTSLQRLWFFLTLPAHMFGFLFGFWSIPRRLKIDASTVPATIEKTRYSDSTAVLVEKPISRPVRITGRCSYLFNAEYCGEKAVLKLTWTRTDRLPEGAVYRVLEAHGVSNIPKIYKSGVIIKDFDGYRLEFLVMEHCGAPIVAQIKNMTKDDWPVFQIDKLVKDSIRNVVETLTEALAADILHRDISPGNIAIKDGTAYVIDWGCARLLCQPANLTLRAEVAKHWLFNWDKVLATEQDKDASTGTSLYMSTRLLLKAQTRSVYDDLESLFYTILDALSDRPRTGKTDVQPLGFRFYDSSNMAATRLMCVQSGSRFLDHFGIMSNESTLEDILDAMRRFLFFDNGTHLGGRILDQKDFSRNFDDSAAKVFMSDKTARGLLRMVGGKEEKQSPLAVEPATIITSAQRPVHDSKPVLLPTPPYSVHSAERDTLSDDDDVGVDNTATRSSDSDAVPGSLSSARRGFLSTRSVPHFARQPGSPTSTLSTRTAIAISTAQAAPLRIPTCPTSSRTGAVSANKSSVSASNVKCLGQQQIQTRSHSKTLANQSSNLTKENVGAVGKTKSKRINLSKGVNKRVSDSKSKDILQQPAKRRKH</sequence>
<dbReference type="InterPro" id="IPR040976">
    <property type="entry name" value="Pkinase_fungal"/>
</dbReference>
<dbReference type="OrthoDB" id="5592585at2759"/>
<proteinExistence type="predicted"/>
<evidence type="ECO:0000313" key="3">
    <source>
        <dbReference type="EMBL" id="KAJ2752066.1"/>
    </source>
</evidence>
<dbReference type="PANTHER" id="PTHR38248">
    <property type="entry name" value="FUNK1 6"/>
    <property type="match status" value="1"/>
</dbReference>
<dbReference type="SUPFAM" id="SSF56112">
    <property type="entry name" value="Protein kinase-like (PK-like)"/>
    <property type="match status" value="1"/>
</dbReference>
<feature type="compositionally biased region" description="Polar residues" evidence="1">
    <location>
        <begin position="1"/>
        <end position="10"/>
    </location>
</feature>
<gene>
    <name evidence="3" type="ORF">GGI19_004070</name>
</gene>
<dbReference type="PROSITE" id="PS50011">
    <property type="entry name" value="PROTEIN_KINASE_DOM"/>
    <property type="match status" value="1"/>
</dbReference>
<keyword evidence="4" id="KW-1185">Reference proteome</keyword>
<dbReference type="InterPro" id="IPR011009">
    <property type="entry name" value="Kinase-like_dom_sf"/>
</dbReference>
<name>A0A9W8LAN6_9FUNG</name>
<evidence type="ECO:0000313" key="4">
    <source>
        <dbReference type="Proteomes" id="UP001140011"/>
    </source>
</evidence>
<accession>A0A9W8LAN6</accession>
<feature type="region of interest" description="Disordered" evidence="1">
    <location>
        <begin position="653"/>
        <end position="710"/>
    </location>
</feature>
<dbReference type="Pfam" id="PF17667">
    <property type="entry name" value="Pkinase_fungal"/>
    <property type="match status" value="2"/>
</dbReference>
<organism evidence="3 4">
    <name type="scientific">Coemansia pectinata</name>
    <dbReference type="NCBI Taxonomy" id="1052879"/>
    <lineage>
        <taxon>Eukaryota</taxon>
        <taxon>Fungi</taxon>
        <taxon>Fungi incertae sedis</taxon>
        <taxon>Zoopagomycota</taxon>
        <taxon>Kickxellomycotina</taxon>
        <taxon>Kickxellomycetes</taxon>
        <taxon>Kickxellales</taxon>
        <taxon>Kickxellaceae</taxon>
        <taxon>Coemansia</taxon>
    </lineage>
</organism>
<feature type="region of interest" description="Disordered" evidence="1">
    <location>
        <begin position="1"/>
        <end position="23"/>
    </location>
</feature>
<dbReference type="PANTHER" id="PTHR38248:SF2">
    <property type="entry name" value="FUNK1 11"/>
    <property type="match status" value="1"/>
</dbReference>
<feature type="region of interest" description="Disordered" evidence="1">
    <location>
        <begin position="797"/>
        <end position="842"/>
    </location>
</feature>
<reference evidence="3" key="1">
    <citation type="submission" date="2022-07" db="EMBL/GenBank/DDBJ databases">
        <title>Phylogenomic reconstructions and comparative analyses of Kickxellomycotina fungi.</title>
        <authorList>
            <person name="Reynolds N.K."/>
            <person name="Stajich J.E."/>
            <person name="Barry K."/>
            <person name="Grigoriev I.V."/>
            <person name="Crous P."/>
            <person name="Smith M.E."/>
        </authorList>
    </citation>
    <scope>NUCLEOTIDE SEQUENCE</scope>
    <source>
        <strain evidence="3">BCRC 34297</strain>
    </source>
</reference>
<feature type="compositionally biased region" description="Low complexity" evidence="1">
    <location>
        <begin position="761"/>
        <end position="770"/>
    </location>
</feature>
<feature type="domain" description="Protein kinase" evidence="2">
    <location>
        <begin position="277"/>
        <end position="643"/>
    </location>
</feature>
<evidence type="ECO:0000259" key="2">
    <source>
        <dbReference type="PROSITE" id="PS50011"/>
    </source>
</evidence>
<dbReference type="GO" id="GO:0005524">
    <property type="term" value="F:ATP binding"/>
    <property type="evidence" value="ECO:0007669"/>
    <property type="project" value="InterPro"/>
</dbReference>